<organism evidence="2 3">
    <name type="scientific">Candidatus Magnetobacterium casense</name>
    <dbReference type="NCBI Taxonomy" id="1455061"/>
    <lineage>
        <taxon>Bacteria</taxon>
        <taxon>Pseudomonadati</taxon>
        <taxon>Nitrospirota</taxon>
        <taxon>Thermodesulfovibrionia</taxon>
        <taxon>Thermodesulfovibrionales</taxon>
        <taxon>Candidatus Magnetobacteriaceae</taxon>
        <taxon>Candidatus Magnetobacterium</taxon>
    </lineage>
</organism>
<evidence type="ECO:0000313" key="3">
    <source>
        <dbReference type="Proteomes" id="UP001196980"/>
    </source>
</evidence>
<dbReference type="InterPro" id="IPR041599">
    <property type="entry name" value="Gp138_N"/>
</dbReference>
<evidence type="ECO:0000259" key="1">
    <source>
        <dbReference type="Pfam" id="PF18352"/>
    </source>
</evidence>
<reference evidence="2 3" key="1">
    <citation type="journal article" date="2020" name="J Geophys Res Biogeosci">
        <title>Magnetotaxis as an Adaptation to Enable Bacterial Shuttling of Microbial Sulfur and Sulfur Cycling Across Aquatic Oxic#Anoxic Interfaces.</title>
        <authorList>
            <person name="Li J."/>
            <person name="Liu P."/>
            <person name="Wang J."/>
            <person name="Roberts A.P."/>
            <person name="Pan Y."/>
        </authorList>
    </citation>
    <scope>NUCLEOTIDE SEQUENCE [LARGE SCALE GENOMIC DNA]</scope>
    <source>
        <strain evidence="2 3">MYR-1_YQ</strain>
    </source>
</reference>
<keyword evidence="3" id="KW-1185">Reference proteome</keyword>
<gene>
    <name evidence="2" type="ORF">HWQ67_05245</name>
</gene>
<dbReference type="Pfam" id="PF18352">
    <property type="entry name" value="Gp138_N"/>
    <property type="match status" value="1"/>
</dbReference>
<evidence type="ECO:0000313" key="2">
    <source>
        <dbReference type="EMBL" id="MBV6340982.1"/>
    </source>
</evidence>
<proteinExistence type="predicted"/>
<dbReference type="EMBL" id="JABXWD010000062">
    <property type="protein sequence ID" value="MBV6340982.1"/>
    <property type="molecule type" value="Genomic_DNA"/>
</dbReference>
<dbReference type="Proteomes" id="UP001196980">
    <property type="component" value="Unassembled WGS sequence"/>
</dbReference>
<sequence length="196" mass="21179">MSWVREVSMMITRRVWEILRGVHTHLPAKVVSYDGATNTVSIQPCLMSRRADDPDNWTGIELPVVEDVPVQLLGSGKCLLAVAPQAGSYGTYHVSERCLEQWITKGGIVDPGSNRAFDLSDGFFIPGVYPTKTDGDNGKLQASVKTDRIELRTRAGTAYMAVLDDGTIEIASPAGDITINKTTGQVSINGNLTVDA</sequence>
<accession>A0ABS6RWH7</accession>
<feature type="domain" description="Phage protein Gp138 N-terminal" evidence="1">
    <location>
        <begin position="26"/>
        <end position="127"/>
    </location>
</feature>
<protein>
    <recommendedName>
        <fullName evidence="1">Phage protein Gp138 N-terminal domain-containing protein</fullName>
    </recommendedName>
</protein>
<name>A0ABS6RWH7_9BACT</name>
<comment type="caution">
    <text evidence="2">The sequence shown here is derived from an EMBL/GenBank/DDBJ whole genome shotgun (WGS) entry which is preliminary data.</text>
</comment>